<gene>
    <name evidence="4" type="ORF">H310_09652</name>
</gene>
<comment type="cofactor">
    <cofactor evidence="1">
        <name>a divalent metal cation</name>
        <dbReference type="ChEBI" id="CHEBI:60240"/>
    </cofactor>
</comment>
<sequence>MDSIAIVTRLQQQVDDDAHALNELSTVYQAHSQQVEEADDTPTPVIDSFFSQGDNAALTTMSNFTPAEIETIWALVEPAMVTSWTMGRGLKSKTSPKDAFFMLLYVLKHCNAWDKHALDFNMKAPTFEKMIQSVTVIVEPILYEHYVMPVNMTRQVQQGKVFANFPSALYCTDIMFQPSYRPTGRFDEAIHYFSGKHKLYSLKLEYSVAYAEVAVDMSDHTTGSVSDLTIFKKSRNIHQEVLRKSAPKQDTVDHDEGFDEYPDSWMRFEQFTQLEDPKVDSTQPERWNGMGLCLPTGFSSRFWSDLQPLENYAQTYKWNENRLTLSQDYAVLSPVPMCRGCRYVVLTEFTIMVFCLATAACQMRRQKGAVERRLSIVPVVQGD</sequence>
<name>A0A024TTF5_9STRA</name>
<dbReference type="EMBL" id="KI913973">
    <property type="protein sequence ID" value="ETV97304.1"/>
    <property type="molecule type" value="Genomic_DNA"/>
</dbReference>
<accession>A0A024TTF5</accession>
<dbReference type="VEuPathDB" id="FungiDB:H310_09652"/>
<evidence type="ECO:0000313" key="4">
    <source>
        <dbReference type="EMBL" id="ETV97304.1"/>
    </source>
</evidence>
<protein>
    <recommendedName>
        <fullName evidence="3">DDE Tnp4 domain-containing protein</fullName>
    </recommendedName>
</protein>
<evidence type="ECO:0000256" key="2">
    <source>
        <dbReference type="ARBA" id="ARBA00022723"/>
    </source>
</evidence>
<dbReference type="AlphaFoldDB" id="A0A024TTF5"/>
<dbReference type="RefSeq" id="XP_008874012.1">
    <property type="nucleotide sequence ID" value="XM_008875790.1"/>
</dbReference>
<keyword evidence="2" id="KW-0479">Metal-binding</keyword>
<dbReference type="OrthoDB" id="164601at2759"/>
<evidence type="ECO:0000259" key="3">
    <source>
        <dbReference type="Pfam" id="PF13359"/>
    </source>
</evidence>
<reference evidence="4" key="1">
    <citation type="submission" date="2013-12" db="EMBL/GenBank/DDBJ databases">
        <title>The Genome Sequence of Aphanomyces invadans NJM9701.</title>
        <authorList>
            <consortium name="The Broad Institute Genomics Platform"/>
            <person name="Russ C."/>
            <person name="Tyler B."/>
            <person name="van West P."/>
            <person name="Dieguez-Uribeondo J."/>
            <person name="Young S.K."/>
            <person name="Zeng Q."/>
            <person name="Gargeya S."/>
            <person name="Fitzgerald M."/>
            <person name="Abouelleil A."/>
            <person name="Alvarado L."/>
            <person name="Chapman S.B."/>
            <person name="Gainer-Dewar J."/>
            <person name="Goldberg J."/>
            <person name="Griggs A."/>
            <person name="Gujja S."/>
            <person name="Hansen M."/>
            <person name="Howarth C."/>
            <person name="Imamovic A."/>
            <person name="Ireland A."/>
            <person name="Larimer J."/>
            <person name="McCowan C."/>
            <person name="Murphy C."/>
            <person name="Pearson M."/>
            <person name="Poon T.W."/>
            <person name="Priest M."/>
            <person name="Roberts A."/>
            <person name="Saif S."/>
            <person name="Shea T."/>
            <person name="Sykes S."/>
            <person name="Wortman J."/>
            <person name="Nusbaum C."/>
            <person name="Birren B."/>
        </authorList>
    </citation>
    <scope>NUCLEOTIDE SEQUENCE [LARGE SCALE GENOMIC DNA]</scope>
    <source>
        <strain evidence="4">NJM9701</strain>
    </source>
</reference>
<dbReference type="InterPro" id="IPR027806">
    <property type="entry name" value="HARBI1_dom"/>
</dbReference>
<feature type="domain" description="DDE Tnp4" evidence="3">
    <location>
        <begin position="185"/>
        <end position="262"/>
    </location>
</feature>
<dbReference type="GO" id="GO:0046872">
    <property type="term" value="F:metal ion binding"/>
    <property type="evidence" value="ECO:0007669"/>
    <property type="project" value="UniProtKB-KW"/>
</dbReference>
<proteinExistence type="predicted"/>
<dbReference type="Pfam" id="PF13359">
    <property type="entry name" value="DDE_Tnp_4"/>
    <property type="match status" value="1"/>
</dbReference>
<dbReference type="GeneID" id="20086702"/>
<evidence type="ECO:0000256" key="1">
    <source>
        <dbReference type="ARBA" id="ARBA00001968"/>
    </source>
</evidence>
<dbReference type="eggNOG" id="ENOG502RYHR">
    <property type="taxonomic scope" value="Eukaryota"/>
</dbReference>
<organism evidence="4">
    <name type="scientific">Aphanomyces invadans</name>
    <dbReference type="NCBI Taxonomy" id="157072"/>
    <lineage>
        <taxon>Eukaryota</taxon>
        <taxon>Sar</taxon>
        <taxon>Stramenopiles</taxon>
        <taxon>Oomycota</taxon>
        <taxon>Saprolegniomycetes</taxon>
        <taxon>Saprolegniales</taxon>
        <taxon>Verrucalvaceae</taxon>
        <taxon>Aphanomyces</taxon>
    </lineage>
</organism>